<dbReference type="Pfam" id="PF16371">
    <property type="entry name" value="MetallophosN"/>
    <property type="match status" value="1"/>
</dbReference>
<feature type="chain" id="PRO_5012816311" evidence="1">
    <location>
        <begin position="20"/>
        <end position="527"/>
    </location>
</feature>
<accession>A0A1M6G505</accession>
<dbReference type="Pfam" id="PF00149">
    <property type="entry name" value="Metallophos"/>
    <property type="match status" value="1"/>
</dbReference>
<dbReference type="Gene3D" id="2.60.40.10">
    <property type="entry name" value="Immunoglobulins"/>
    <property type="match status" value="1"/>
</dbReference>
<evidence type="ECO:0000313" key="6">
    <source>
        <dbReference type="Proteomes" id="UP000184335"/>
    </source>
</evidence>
<dbReference type="InterPro" id="IPR032288">
    <property type="entry name" value="Metallophos_C"/>
</dbReference>
<feature type="domain" description="Calcineurin-like phosphoesterase C-terminal" evidence="3">
    <location>
        <begin position="347"/>
        <end position="511"/>
    </location>
</feature>
<dbReference type="InterPro" id="IPR051918">
    <property type="entry name" value="STPP_CPPED1"/>
</dbReference>
<evidence type="ECO:0000259" key="2">
    <source>
        <dbReference type="Pfam" id="PF00149"/>
    </source>
</evidence>
<evidence type="ECO:0000259" key="3">
    <source>
        <dbReference type="Pfam" id="PF16370"/>
    </source>
</evidence>
<dbReference type="AlphaFoldDB" id="A0A1M6G505"/>
<feature type="domain" description="Calcineurin-like phosphoesterase" evidence="2">
    <location>
        <begin position="136"/>
        <end position="327"/>
    </location>
</feature>
<evidence type="ECO:0000256" key="1">
    <source>
        <dbReference type="SAM" id="SignalP"/>
    </source>
</evidence>
<keyword evidence="1" id="KW-0732">Signal</keyword>
<dbReference type="RefSeq" id="WP_073180193.1">
    <property type="nucleotide sequence ID" value="NZ_FQYI01000008.1"/>
</dbReference>
<organism evidence="5 6">
    <name type="scientific">Cruoricaptor ignavus</name>
    <dbReference type="NCBI Taxonomy" id="1118202"/>
    <lineage>
        <taxon>Bacteria</taxon>
        <taxon>Pseudomonadati</taxon>
        <taxon>Bacteroidota</taxon>
        <taxon>Flavobacteriia</taxon>
        <taxon>Flavobacteriales</taxon>
        <taxon>Weeksellaceae</taxon>
        <taxon>Cruoricaptor</taxon>
    </lineage>
</organism>
<sequence length="527" mass="60358">MKLRLTVATLIFTAASAFANNVTGYVFDDANRNGKMDRGEKGIASVSVSNGIQVVQTDAAGRYTLPINDDQIIFVVKPAGYQVPMNHLNLPQFYYNHKPNGSPSGFKYEGVKPTGKLPKNINFALHRQQENPNFEILVFGDPQPYNLRELDYFRRAIVDEVKTNKKNAVFGITLGDLVGDDLTLHPQYAQVMKEIGLPWYNVMGNHDMNYEAKEDRHSDESFEKTFGPSTYSFNYADVHFIILDDILYPDPRDGKGYYGGFRPDQLEFIKNDLKFVDKNKLVVLAFHIQMEPERPGEDHFRMEDRKALFDILQPYDNILMMSAHTHKQSQIFYTKDHGWQGAKDLHEINMGTTSGDWFSGTANERGLPKSMMRDGTEQGYSFVNFSGNKYKIQYKVAGKPENYQIKLYVPKVVQNVRNNASIVANFFSGSKNDSVEYRIDGGEWKPMQYAETFDPEYIQSVLKWDTTETLYAGRRPSYPENSRHIWVARFPKLENGEHRVEVRAKDMYGDTHTANAQFTVSELKPIP</sequence>
<feature type="domain" description="Calcineurin-like phosphoesterase N-terminal" evidence="4">
    <location>
        <begin position="34"/>
        <end position="99"/>
    </location>
</feature>
<dbReference type="OrthoDB" id="1776264at2"/>
<feature type="signal peptide" evidence="1">
    <location>
        <begin position="1"/>
        <end position="19"/>
    </location>
</feature>
<dbReference type="SUPFAM" id="SSF117074">
    <property type="entry name" value="Hypothetical protein PA1324"/>
    <property type="match status" value="1"/>
</dbReference>
<dbReference type="PANTHER" id="PTHR43143:SF1">
    <property type="entry name" value="SERINE_THREONINE-PROTEIN PHOSPHATASE CPPED1"/>
    <property type="match status" value="1"/>
</dbReference>
<gene>
    <name evidence="5" type="ORF">SAMN05443429_10857</name>
</gene>
<dbReference type="InterPro" id="IPR013783">
    <property type="entry name" value="Ig-like_fold"/>
</dbReference>
<dbReference type="InterPro" id="IPR032285">
    <property type="entry name" value="Metallophos_N"/>
</dbReference>
<keyword evidence="6" id="KW-1185">Reference proteome</keyword>
<dbReference type="PANTHER" id="PTHR43143">
    <property type="entry name" value="METALLOPHOSPHOESTERASE, CALCINEURIN SUPERFAMILY"/>
    <property type="match status" value="1"/>
</dbReference>
<dbReference type="Proteomes" id="UP000184335">
    <property type="component" value="Unassembled WGS sequence"/>
</dbReference>
<dbReference type="STRING" id="1118202.SAMN05443429_10857"/>
<evidence type="ECO:0000259" key="4">
    <source>
        <dbReference type="Pfam" id="PF16371"/>
    </source>
</evidence>
<reference evidence="5 6" key="1">
    <citation type="submission" date="2016-11" db="EMBL/GenBank/DDBJ databases">
        <authorList>
            <person name="Jaros S."/>
            <person name="Januszkiewicz K."/>
            <person name="Wedrychowicz H."/>
        </authorList>
    </citation>
    <scope>NUCLEOTIDE SEQUENCE [LARGE SCALE GENOMIC DNA]</scope>
    <source>
        <strain evidence="5 6">DSM 25479</strain>
    </source>
</reference>
<dbReference type="EMBL" id="FQYI01000008">
    <property type="protein sequence ID" value="SHJ04993.1"/>
    <property type="molecule type" value="Genomic_DNA"/>
</dbReference>
<proteinExistence type="predicted"/>
<dbReference type="InterPro" id="IPR004843">
    <property type="entry name" value="Calcineurin-like_PHP"/>
</dbReference>
<dbReference type="InterPro" id="IPR029052">
    <property type="entry name" value="Metallo-depent_PP-like"/>
</dbReference>
<dbReference type="SUPFAM" id="SSF56300">
    <property type="entry name" value="Metallo-dependent phosphatases"/>
    <property type="match status" value="1"/>
</dbReference>
<dbReference type="GO" id="GO:0016787">
    <property type="term" value="F:hydrolase activity"/>
    <property type="evidence" value="ECO:0007669"/>
    <property type="project" value="InterPro"/>
</dbReference>
<dbReference type="Gene3D" id="3.60.21.10">
    <property type="match status" value="1"/>
</dbReference>
<name>A0A1M6G505_9FLAO</name>
<protein>
    <submittedName>
        <fullName evidence="5">Calcineurin-like phosphoesterase</fullName>
    </submittedName>
</protein>
<dbReference type="Pfam" id="PF16370">
    <property type="entry name" value="MetallophosC"/>
    <property type="match status" value="1"/>
</dbReference>
<evidence type="ECO:0000313" key="5">
    <source>
        <dbReference type="EMBL" id="SHJ04993.1"/>
    </source>
</evidence>